<evidence type="ECO:0000313" key="2">
    <source>
        <dbReference type="Proteomes" id="UP000186551"/>
    </source>
</evidence>
<proteinExistence type="predicted"/>
<keyword evidence="2" id="KW-1185">Reference proteome</keyword>
<gene>
    <name evidence="1" type="ORF">A3841_02495</name>
</gene>
<sequence length="66" mass="7948">MPHQAELFWLLQPPFHLPLQELLHFMFPVTMPLLHVRVAECLYKSGLTRFQQRLLLPEMQFAMEEK</sequence>
<accession>A0A1Q5PB13</accession>
<comment type="caution">
    <text evidence="1">The sequence shown here is derived from an EMBL/GenBank/DDBJ whole genome shotgun (WGS) entry which is preliminary data.</text>
</comment>
<dbReference type="AlphaFoldDB" id="A0A1Q5PB13"/>
<dbReference type="Proteomes" id="UP000186551">
    <property type="component" value="Unassembled WGS sequence"/>
</dbReference>
<name>A0A1Q5PB13_9BACT</name>
<dbReference type="EMBL" id="LVWA01000009">
    <property type="protein sequence ID" value="OKL39449.1"/>
    <property type="molecule type" value="Genomic_DNA"/>
</dbReference>
<organism evidence="1 2">
    <name type="scientific">Pontibacter flavimaris</name>
    <dbReference type="NCBI Taxonomy" id="1797110"/>
    <lineage>
        <taxon>Bacteria</taxon>
        <taxon>Pseudomonadati</taxon>
        <taxon>Bacteroidota</taxon>
        <taxon>Cytophagia</taxon>
        <taxon>Cytophagales</taxon>
        <taxon>Hymenobacteraceae</taxon>
        <taxon>Pontibacter</taxon>
    </lineage>
</organism>
<protein>
    <submittedName>
        <fullName evidence="1">Uncharacterized protein</fullName>
    </submittedName>
</protein>
<evidence type="ECO:0000313" key="1">
    <source>
        <dbReference type="EMBL" id="OKL39449.1"/>
    </source>
</evidence>
<reference evidence="1 2" key="1">
    <citation type="submission" date="2016-03" db="EMBL/GenBank/DDBJ databases">
        <title>Genome sequence of Pontibacter sp. nov., of the family cytophagaceae, isolated from marine sediment of the Yellow Sea, China.</title>
        <authorList>
            <person name="Zhang G."/>
            <person name="Zhang R."/>
        </authorList>
    </citation>
    <scope>NUCLEOTIDE SEQUENCE [LARGE SCALE GENOMIC DNA]</scope>
    <source>
        <strain evidence="1 2">S10-8</strain>
    </source>
</reference>